<evidence type="ECO:0000256" key="2">
    <source>
        <dbReference type="SAM" id="Phobius"/>
    </source>
</evidence>
<feature type="transmembrane region" description="Helical" evidence="2">
    <location>
        <begin position="260"/>
        <end position="279"/>
    </location>
</feature>
<organism evidence="3 4">
    <name type="scientific">Clonostachys solani</name>
    <dbReference type="NCBI Taxonomy" id="160281"/>
    <lineage>
        <taxon>Eukaryota</taxon>
        <taxon>Fungi</taxon>
        <taxon>Dikarya</taxon>
        <taxon>Ascomycota</taxon>
        <taxon>Pezizomycotina</taxon>
        <taxon>Sordariomycetes</taxon>
        <taxon>Hypocreomycetidae</taxon>
        <taxon>Hypocreales</taxon>
        <taxon>Bionectriaceae</taxon>
        <taxon>Clonostachys</taxon>
    </lineage>
</organism>
<comment type="caution">
    <text evidence="3">The sequence shown here is derived from an EMBL/GenBank/DDBJ whole genome shotgun (WGS) entry which is preliminary data.</text>
</comment>
<dbReference type="OrthoDB" id="5244978at2759"/>
<protein>
    <submittedName>
        <fullName evidence="3">Uncharacterized protein</fullName>
    </submittedName>
</protein>
<evidence type="ECO:0000313" key="4">
    <source>
        <dbReference type="Proteomes" id="UP000775872"/>
    </source>
</evidence>
<reference evidence="3" key="1">
    <citation type="submission" date="2021-10" db="EMBL/GenBank/DDBJ databases">
        <authorList>
            <person name="Piombo E."/>
        </authorList>
    </citation>
    <scope>NUCLEOTIDE SEQUENCE</scope>
</reference>
<feature type="region of interest" description="Disordered" evidence="1">
    <location>
        <begin position="220"/>
        <end position="252"/>
    </location>
</feature>
<proteinExistence type="predicted"/>
<feature type="compositionally biased region" description="Polar residues" evidence="1">
    <location>
        <begin position="455"/>
        <end position="464"/>
    </location>
</feature>
<keyword evidence="2" id="KW-1133">Transmembrane helix</keyword>
<dbReference type="AlphaFoldDB" id="A0A9N9ZPX9"/>
<keyword evidence="2" id="KW-0812">Transmembrane</keyword>
<feature type="compositionally biased region" description="Polar residues" evidence="1">
    <location>
        <begin position="308"/>
        <end position="320"/>
    </location>
</feature>
<dbReference type="Proteomes" id="UP000775872">
    <property type="component" value="Unassembled WGS sequence"/>
</dbReference>
<gene>
    <name evidence="3" type="ORF">CSOL1703_00011448</name>
</gene>
<evidence type="ECO:0000313" key="3">
    <source>
        <dbReference type="EMBL" id="CAH0059412.1"/>
    </source>
</evidence>
<name>A0A9N9ZPX9_9HYPO</name>
<feature type="compositionally biased region" description="Polar residues" evidence="1">
    <location>
        <begin position="407"/>
        <end position="429"/>
    </location>
</feature>
<keyword evidence="4" id="KW-1185">Reference proteome</keyword>
<feature type="region of interest" description="Disordered" evidence="1">
    <location>
        <begin position="301"/>
        <end position="464"/>
    </location>
</feature>
<sequence length="560" mass="60318">MRPASLSHSTSRFSHATLFLGLSGLQQTINSNPEVFCQQLIILTPTLTLVAILTTASLMAENSCSGMPWGFLATDVPNPPKCITSCRAKFIDGLLLENKTLESVCEHLSDNGNTTTEELPPFWDLYCCDSQLCGVDNLKSHNLDPNINWFISSCQNIGYPSLTDPGPPEPTGYICNRISDYGGNPLCQKEKPDTNVVTSTSIEHSSVLASPVTHTLMATSTSESKSILDPSLEASLDPSSSDNRGGQGGTHTSKEIKVTIGLSVVAGAIVIGLIIFCLLRLKARPPHRRGIRKYFKRKDDDSLKGLTESPTPLISPTSLASPHWKPLTPPPPLKERKMLNVPPASSRPSSVNREHRQAEFPASPVVALTRDSLVPRTERRPTFNGANVSPPHSPTENAGGARGNPGGTRSPTSNTTIKATQKRSQNQTKACEVPPLNVTGLSNPGPPPCRALPSTPVSGQDLQSPLQDSSLYSNPGNFGVALGLVSHNPAKGVVLDPESRSLRELTEECERESRNNSWGSWRGSVGGYSPTLSPPSKSKKREFRSQVLQEGDLERLGGKY</sequence>
<dbReference type="EMBL" id="CABFOC020000097">
    <property type="protein sequence ID" value="CAH0059412.1"/>
    <property type="molecule type" value="Genomic_DNA"/>
</dbReference>
<evidence type="ECO:0000256" key="1">
    <source>
        <dbReference type="SAM" id="MobiDB-lite"/>
    </source>
</evidence>
<keyword evidence="2" id="KW-0472">Membrane</keyword>
<feature type="region of interest" description="Disordered" evidence="1">
    <location>
        <begin position="508"/>
        <end position="560"/>
    </location>
</feature>
<accession>A0A9N9ZPX9</accession>